<dbReference type="STRING" id="1802315.A3F51_02290"/>
<evidence type="ECO:0000313" key="3">
    <source>
        <dbReference type="Proteomes" id="UP000178089"/>
    </source>
</evidence>
<dbReference type="Pfam" id="PF05552">
    <property type="entry name" value="MS_channel_1st_1"/>
    <property type="match status" value="2"/>
</dbReference>
<proteinExistence type="predicted"/>
<accession>A0A1G2MY56</accession>
<feature type="transmembrane region" description="Helical" evidence="1">
    <location>
        <begin position="165"/>
        <end position="182"/>
    </location>
</feature>
<gene>
    <name evidence="2" type="ORF">A3F51_02290</name>
</gene>
<dbReference type="PANTHER" id="PTHR30221:SF1">
    <property type="entry name" value="SMALL-CONDUCTANCE MECHANOSENSITIVE CHANNEL"/>
    <property type="match status" value="1"/>
</dbReference>
<dbReference type="Gene3D" id="1.10.287.1260">
    <property type="match status" value="2"/>
</dbReference>
<dbReference type="PANTHER" id="PTHR30221">
    <property type="entry name" value="SMALL-CONDUCTANCE MECHANOSENSITIVE CHANNEL"/>
    <property type="match status" value="1"/>
</dbReference>
<evidence type="ECO:0000256" key="1">
    <source>
        <dbReference type="SAM" id="Phobius"/>
    </source>
</evidence>
<dbReference type="Proteomes" id="UP000178089">
    <property type="component" value="Unassembled WGS sequence"/>
</dbReference>
<feature type="transmembrane region" description="Helical" evidence="1">
    <location>
        <begin position="17"/>
        <end position="45"/>
    </location>
</feature>
<evidence type="ECO:0008006" key="4">
    <source>
        <dbReference type="Google" id="ProtNLM"/>
    </source>
</evidence>
<dbReference type="GO" id="GO:0008381">
    <property type="term" value="F:mechanosensitive monoatomic ion channel activity"/>
    <property type="evidence" value="ECO:0007669"/>
    <property type="project" value="InterPro"/>
</dbReference>
<dbReference type="EMBL" id="MHRT01000007">
    <property type="protein sequence ID" value="OHA28787.1"/>
    <property type="molecule type" value="Genomic_DNA"/>
</dbReference>
<comment type="caution">
    <text evidence="2">The sequence shown here is derived from an EMBL/GenBank/DDBJ whole genome shotgun (WGS) entry which is preliminary data.</text>
</comment>
<keyword evidence="1" id="KW-0472">Membrane</keyword>
<dbReference type="AlphaFoldDB" id="A0A1G2MY56"/>
<reference evidence="2 3" key="1">
    <citation type="journal article" date="2016" name="Nat. Commun.">
        <title>Thousands of microbial genomes shed light on interconnected biogeochemical processes in an aquifer system.</title>
        <authorList>
            <person name="Anantharaman K."/>
            <person name="Brown C.T."/>
            <person name="Hug L.A."/>
            <person name="Sharon I."/>
            <person name="Castelle C.J."/>
            <person name="Probst A.J."/>
            <person name="Thomas B.C."/>
            <person name="Singh A."/>
            <person name="Wilkins M.J."/>
            <person name="Karaoz U."/>
            <person name="Brodie E.L."/>
            <person name="Williams K.H."/>
            <person name="Hubbard S.S."/>
            <person name="Banfield J.F."/>
        </authorList>
    </citation>
    <scope>NUCLEOTIDE SEQUENCE [LARGE SCALE GENOMIC DNA]</scope>
</reference>
<feature type="transmembrane region" description="Helical" evidence="1">
    <location>
        <begin position="81"/>
        <end position="99"/>
    </location>
</feature>
<feature type="transmembrane region" description="Helical" evidence="1">
    <location>
        <begin position="119"/>
        <end position="144"/>
    </location>
</feature>
<protein>
    <recommendedName>
        <fullName evidence="4">Small-conductance mechanosensitive ion channel</fullName>
    </recommendedName>
</protein>
<keyword evidence="1" id="KW-1133">Transmembrane helix</keyword>
<sequence>MFIESWGDVFARSLQSVWYGVAGFIPNLVIALIIFAIGWVLAALIEKLVETIFRSLKIDAALKSAGLEDVVKRAGHNLNSGMFVGAVVKWFVIVVFLIASFDVLGLTQVNNFLRDVVNYLPQVIVAILILMAAVIVGSAMQRIVAASARAAHVKMAELLGRVTKWAIWIFAILTALFNLGIAPWIQTIIVAIFAGAALAAGLAFGLGGKDAAAKIIDKTIRAVEEKD</sequence>
<feature type="transmembrane region" description="Helical" evidence="1">
    <location>
        <begin position="188"/>
        <end position="208"/>
    </location>
</feature>
<dbReference type="InterPro" id="IPR008910">
    <property type="entry name" value="MSC_TM_helix"/>
</dbReference>
<organism evidence="2 3">
    <name type="scientific">Candidatus Taylorbacteria bacterium RIFCSPHIGHO2_12_FULL_45_16</name>
    <dbReference type="NCBI Taxonomy" id="1802315"/>
    <lineage>
        <taxon>Bacteria</taxon>
        <taxon>Candidatus Tayloriibacteriota</taxon>
    </lineage>
</organism>
<keyword evidence="1" id="KW-0812">Transmembrane</keyword>
<evidence type="ECO:0000313" key="2">
    <source>
        <dbReference type="EMBL" id="OHA28787.1"/>
    </source>
</evidence>
<dbReference type="InterPro" id="IPR045275">
    <property type="entry name" value="MscS_archaea/bacteria_type"/>
</dbReference>
<name>A0A1G2MY56_9BACT</name>